<dbReference type="OrthoDB" id="3213067at2"/>
<proteinExistence type="predicted"/>
<dbReference type="EMBL" id="CP034687">
    <property type="protein sequence ID" value="AZS84312.1"/>
    <property type="molecule type" value="Genomic_DNA"/>
</dbReference>
<reference evidence="2 4" key="2">
    <citation type="submission" date="2018-12" db="EMBL/GenBank/DDBJ databases">
        <title>Streptomyces griseoviridis F1-27 complete genome.</title>
        <authorList>
            <person name="Mariita R.M."/>
            <person name="Sello J.K."/>
        </authorList>
    </citation>
    <scope>NUCLEOTIDE SEQUENCE [LARGE SCALE GENOMIC DNA]</scope>
    <source>
        <strain evidence="2 4">F1-27</strain>
    </source>
</reference>
<dbReference type="EMBL" id="CP029078">
    <property type="protein sequence ID" value="QCN88829.1"/>
    <property type="molecule type" value="Genomic_DNA"/>
</dbReference>
<feature type="region of interest" description="Disordered" evidence="1">
    <location>
        <begin position="129"/>
        <end position="170"/>
    </location>
</feature>
<organism evidence="2 4">
    <name type="scientific">Streptomyces griseoviridis</name>
    <dbReference type="NCBI Taxonomy" id="45398"/>
    <lineage>
        <taxon>Bacteria</taxon>
        <taxon>Bacillati</taxon>
        <taxon>Actinomycetota</taxon>
        <taxon>Actinomycetes</taxon>
        <taxon>Kitasatosporales</taxon>
        <taxon>Streptomycetaceae</taxon>
        <taxon>Streptomyces</taxon>
    </lineage>
</organism>
<dbReference type="AlphaFoldDB" id="A0A3S9Z9A3"/>
<evidence type="ECO:0000313" key="2">
    <source>
        <dbReference type="EMBL" id="AZS84312.1"/>
    </source>
</evidence>
<reference evidence="3 5" key="1">
    <citation type="submission" date="2018-04" db="EMBL/GenBank/DDBJ databases">
        <title>Complete genome sequences of Streptomyces griseoviridis K61 and characterization of antagonistic properties of biological control agents.</title>
        <authorList>
            <person name="Mariita R.M."/>
            <person name="Sello J.K."/>
        </authorList>
    </citation>
    <scope>NUCLEOTIDE SEQUENCE [LARGE SCALE GENOMIC DNA]</scope>
    <source>
        <strain evidence="3 5">K61</strain>
    </source>
</reference>
<protein>
    <recommendedName>
        <fullName evidence="6">SMI1/KNR4 family protein</fullName>
    </recommendedName>
</protein>
<dbReference type="RefSeq" id="WP_127177217.1">
    <property type="nucleotide sequence ID" value="NZ_CP029078.1"/>
</dbReference>
<evidence type="ECO:0000313" key="5">
    <source>
        <dbReference type="Proteomes" id="UP000501753"/>
    </source>
</evidence>
<name>A0A3S9Z9A3_STRGD</name>
<feature type="compositionally biased region" description="Gly residues" evidence="1">
    <location>
        <begin position="130"/>
        <end position="139"/>
    </location>
</feature>
<accession>A0A3S9Z9A3</accession>
<evidence type="ECO:0000313" key="4">
    <source>
        <dbReference type="Proteomes" id="UP000271291"/>
    </source>
</evidence>
<feature type="compositionally biased region" description="Basic residues" evidence="1">
    <location>
        <begin position="160"/>
        <end position="170"/>
    </location>
</feature>
<keyword evidence="5" id="KW-1185">Reference proteome</keyword>
<evidence type="ECO:0008006" key="6">
    <source>
        <dbReference type="Google" id="ProtNLM"/>
    </source>
</evidence>
<gene>
    <name evidence="3" type="ORF">DDJ31_30890</name>
    <name evidence="2" type="ORF">ELQ87_08445</name>
</gene>
<sequence>MRPPFDDTPDARPLTPGEAPRWEAALALVERDLRATLPEHGGLRLLAMPSGQDDFPELVYVALADGSWWGNGFEPDPSVSALDALAVVAEAAQDTVSERLWRAWPVCAAHGLGMHVGGTDERVEWWCSGGSDGSDGSGTGHVRSGVGELADVQPLPARRGSGRYGHRASR</sequence>
<evidence type="ECO:0000313" key="3">
    <source>
        <dbReference type="EMBL" id="QCN88829.1"/>
    </source>
</evidence>
<dbReference type="KEGG" id="sgd:ELQ87_08445"/>
<dbReference type="Proteomes" id="UP000501753">
    <property type="component" value="Chromosome"/>
</dbReference>
<evidence type="ECO:0000256" key="1">
    <source>
        <dbReference type="SAM" id="MobiDB-lite"/>
    </source>
</evidence>
<dbReference type="Proteomes" id="UP000271291">
    <property type="component" value="Chromosome"/>
</dbReference>